<accession>A0A1V9FDD8</accession>
<organism evidence="2 3">
    <name type="scientific">Niastella populi</name>
    <dbReference type="NCBI Taxonomy" id="550983"/>
    <lineage>
        <taxon>Bacteria</taxon>
        <taxon>Pseudomonadati</taxon>
        <taxon>Bacteroidota</taxon>
        <taxon>Chitinophagia</taxon>
        <taxon>Chitinophagales</taxon>
        <taxon>Chitinophagaceae</taxon>
        <taxon>Niastella</taxon>
    </lineage>
</organism>
<reference evidence="3" key="1">
    <citation type="submission" date="2016-04" db="EMBL/GenBank/DDBJ databases">
        <authorList>
            <person name="Chen L."/>
            <person name="Zhuang W."/>
            <person name="Wang G."/>
        </authorList>
    </citation>
    <scope>NUCLEOTIDE SEQUENCE [LARGE SCALE GENOMIC DNA]</scope>
    <source>
        <strain evidence="3">208</strain>
    </source>
</reference>
<evidence type="ECO:0000313" key="2">
    <source>
        <dbReference type="EMBL" id="OQP56287.1"/>
    </source>
</evidence>
<evidence type="ECO:0000313" key="3">
    <source>
        <dbReference type="Proteomes" id="UP000192276"/>
    </source>
</evidence>
<feature type="compositionally biased region" description="Polar residues" evidence="1">
    <location>
        <begin position="14"/>
        <end position="23"/>
    </location>
</feature>
<feature type="region of interest" description="Disordered" evidence="1">
    <location>
        <begin position="1"/>
        <end position="61"/>
    </location>
</feature>
<feature type="compositionally biased region" description="Polar residues" evidence="1">
    <location>
        <begin position="31"/>
        <end position="46"/>
    </location>
</feature>
<keyword evidence="3" id="KW-1185">Reference proteome</keyword>
<proteinExistence type="predicted"/>
<dbReference type="AlphaFoldDB" id="A0A1V9FDD8"/>
<protein>
    <submittedName>
        <fullName evidence="2">Uncharacterized protein</fullName>
    </submittedName>
</protein>
<comment type="caution">
    <text evidence="2">The sequence shown here is derived from an EMBL/GenBank/DDBJ whole genome shotgun (WGS) entry which is preliminary data.</text>
</comment>
<gene>
    <name evidence="2" type="ORF">A4R26_26360</name>
</gene>
<name>A0A1V9FDD8_9BACT</name>
<dbReference type="EMBL" id="LWBP01000201">
    <property type="protein sequence ID" value="OQP56287.1"/>
    <property type="molecule type" value="Genomic_DNA"/>
</dbReference>
<sequence length="61" mass="7051">MHSHLRQRLKERNSTTAKKNNAVTDRPENKNAGSIKNNLNKTGDTYNNRRRKRIGIPVSIH</sequence>
<dbReference type="Proteomes" id="UP000192276">
    <property type="component" value="Unassembled WGS sequence"/>
</dbReference>
<evidence type="ECO:0000256" key="1">
    <source>
        <dbReference type="SAM" id="MobiDB-lite"/>
    </source>
</evidence>